<sequence>MAGNSNSNESINANTSSGIELLLTAATMNTVAAASLAVTHSATSIAGSISAPKQQQQQHQKHNANLDLIKRKPLNERALALRLQMQSQRKLMQSNVLQVQPLISLIDHSEEKIIEDDGQEIIGSPIAADDIDQIDQKQRTLALLRENDASEARPTVSHSPTDPETIQDAKDLAAFTAWVTLRLIGRRWSLLMEQKSTSSTISAVPAISSPALNIPSASTAENLSRYSTFAKNMPASSFTPASLSSIPSYAPNPISDQIRNTDNRFQFDSNLIPHQSYNNYNNITGPYRDRELSGISCDSSSPASTHYSTRQYIAPEKQKIPAIAISKSDSMSFTERVDSTDNQNNAFGIPDAPTMSSPSSYDDRPGSVPPALKHFDSLKTSLGSNDSLTGKINSLKNQMSLPSLSELFNKQEFVQRQNLCPPIPSILPAKRPHPGYEYPASIAGIPATQNLLSQSRPQSYHYPQQFATNTLKAMPPPVLLQQEITQTPTPQPTQPTIKHTLPPAYISHYTSRLTRLATLSLLKTPTPPHTTLLALHFLRRLISTPKPLPTRISTPTRMLLGCLMVADALFGGERGVPSRMWAAIAKVSGLRDSGEDVAPAAPSAAVNVVMPPASSTAAAEEKRDGDGAFIAGIKKDVLESLDFNLYVSLVGYDDWIGTLKDLLKDDGGGGVRGDAADMRIRTRRILDELSVGEG</sequence>
<comment type="caution">
    <text evidence="2">The sequence shown here is derived from an EMBL/GenBank/DDBJ whole genome shotgun (WGS) entry which is preliminary data.</text>
</comment>
<dbReference type="EMBL" id="JADGJH010001768">
    <property type="protein sequence ID" value="KAJ3110121.1"/>
    <property type="molecule type" value="Genomic_DNA"/>
</dbReference>
<organism evidence="2 3">
    <name type="scientific">Physocladia obscura</name>
    <dbReference type="NCBI Taxonomy" id="109957"/>
    <lineage>
        <taxon>Eukaryota</taxon>
        <taxon>Fungi</taxon>
        <taxon>Fungi incertae sedis</taxon>
        <taxon>Chytridiomycota</taxon>
        <taxon>Chytridiomycota incertae sedis</taxon>
        <taxon>Chytridiomycetes</taxon>
        <taxon>Chytridiales</taxon>
        <taxon>Chytriomycetaceae</taxon>
        <taxon>Physocladia</taxon>
    </lineage>
</organism>
<keyword evidence="3" id="KW-1185">Reference proteome</keyword>
<name>A0AAD5SWJ4_9FUNG</name>
<dbReference type="AlphaFoldDB" id="A0AAD5SWJ4"/>
<evidence type="ECO:0000256" key="1">
    <source>
        <dbReference type="SAM" id="MobiDB-lite"/>
    </source>
</evidence>
<accession>A0AAD5SWJ4</accession>
<gene>
    <name evidence="2" type="ORF">HK100_003147</name>
</gene>
<feature type="non-terminal residue" evidence="2">
    <location>
        <position position="694"/>
    </location>
</feature>
<feature type="region of interest" description="Disordered" evidence="1">
    <location>
        <begin position="340"/>
        <end position="367"/>
    </location>
</feature>
<evidence type="ECO:0000313" key="2">
    <source>
        <dbReference type="EMBL" id="KAJ3110121.1"/>
    </source>
</evidence>
<dbReference type="Proteomes" id="UP001211907">
    <property type="component" value="Unassembled WGS sequence"/>
</dbReference>
<evidence type="ECO:0000313" key="3">
    <source>
        <dbReference type="Proteomes" id="UP001211907"/>
    </source>
</evidence>
<protein>
    <submittedName>
        <fullName evidence="2">Uncharacterized protein</fullName>
    </submittedName>
</protein>
<proteinExistence type="predicted"/>
<reference evidence="2" key="1">
    <citation type="submission" date="2020-05" db="EMBL/GenBank/DDBJ databases">
        <title>Phylogenomic resolution of chytrid fungi.</title>
        <authorList>
            <person name="Stajich J.E."/>
            <person name="Amses K."/>
            <person name="Simmons R."/>
            <person name="Seto K."/>
            <person name="Myers J."/>
            <person name="Bonds A."/>
            <person name="Quandt C.A."/>
            <person name="Barry K."/>
            <person name="Liu P."/>
            <person name="Grigoriev I."/>
            <person name="Longcore J.E."/>
            <person name="James T.Y."/>
        </authorList>
    </citation>
    <scope>NUCLEOTIDE SEQUENCE</scope>
    <source>
        <strain evidence="2">JEL0513</strain>
    </source>
</reference>